<evidence type="ECO:0000313" key="2">
    <source>
        <dbReference type="Proteomes" id="UP000886653"/>
    </source>
</evidence>
<dbReference type="AlphaFoldDB" id="A0A9P6NNT3"/>
<accession>A0A9P6NNT3</accession>
<proteinExistence type="predicted"/>
<comment type="caution">
    <text evidence="1">The sequence shown here is derived from an EMBL/GenBank/DDBJ whole genome shotgun (WGS) entry which is preliminary data.</text>
</comment>
<sequence>MATSSVGHPQRGALRSACVRKTRLLPFSSVTVSCETPEKNGRIKCEPSSQGSAGLSTHLKPLTCPTQSQAECSCHVAAGKRITRFSGQAISPAQGGYSARQNWGRRSTPDLRAFSVSLAHEKSRISSGKALRPCMLQQ</sequence>
<protein>
    <submittedName>
        <fullName evidence="1">Uncharacterized protein</fullName>
    </submittedName>
</protein>
<evidence type="ECO:0000313" key="1">
    <source>
        <dbReference type="EMBL" id="KAG0150540.1"/>
    </source>
</evidence>
<gene>
    <name evidence="1" type="ORF">CROQUDRAFT_87716</name>
</gene>
<keyword evidence="2" id="KW-1185">Reference proteome</keyword>
<dbReference type="EMBL" id="MU167218">
    <property type="protein sequence ID" value="KAG0150540.1"/>
    <property type="molecule type" value="Genomic_DNA"/>
</dbReference>
<dbReference type="Proteomes" id="UP000886653">
    <property type="component" value="Unassembled WGS sequence"/>
</dbReference>
<organism evidence="1 2">
    <name type="scientific">Cronartium quercuum f. sp. fusiforme G11</name>
    <dbReference type="NCBI Taxonomy" id="708437"/>
    <lineage>
        <taxon>Eukaryota</taxon>
        <taxon>Fungi</taxon>
        <taxon>Dikarya</taxon>
        <taxon>Basidiomycota</taxon>
        <taxon>Pucciniomycotina</taxon>
        <taxon>Pucciniomycetes</taxon>
        <taxon>Pucciniales</taxon>
        <taxon>Coleosporiaceae</taxon>
        <taxon>Cronartium</taxon>
    </lineage>
</organism>
<name>A0A9P6NNT3_9BASI</name>
<reference evidence="1" key="1">
    <citation type="submission" date="2013-11" db="EMBL/GenBank/DDBJ databases">
        <title>Genome sequence of the fusiform rust pathogen reveals effectors for host alternation and coevolution with pine.</title>
        <authorList>
            <consortium name="DOE Joint Genome Institute"/>
            <person name="Smith K."/>
            <person name="Pendleton A."/>
            <person name="Kubisiak T."/>
            <person name="Anderson C."/>
            <person name="Salamov A."/>
            <person name="Aerts A."/>
            <person name="Riley R."/>
            <person name="Clum A."/>
            <person name="Lindquist E."/>
            <person name="Ence D."/>
            <person name="Campbell M."/>
            <person name="Kronenberg Z."/>
            <person name="Feau N."/>
            <person name="Dhillon B."/>
            <person name="Hamelin R."/>
            <person name="Burleigh J."/>
            <person name="Smith J."/>
            <person name="Yandell M."/>
            <person name="Nelson C."/>
            <person name="Grigoriev I."/>
            <person name="Davis J."/>
        </authorList>
    </citation>
    <scope>NUCLEOTIDE SEQUENCE</scope>
    <source>
        <strain evidence="1">G11</strain>
    </source>
</reference>